<keyword evidence="2" id="KW-1185">Reference proteome</keyword>
<name>A0AAW2BMJ6_9ROSI</name>
<dbReference type="PANTHER" id="PTHR31245">
    <property type="entry name" value="UBIQUITIN SYSTEM COMPONENT CUE PROTEIN"/>
    <property type="match status" value="1"/>
</dbReference>
<proteinExistence type="predicted"/>
<evidence type="ECO:0000313" key="1">
    <source>
        <dbReference type="EMBL" id="KAK9986114.1"/>
    </source>
</evidence>
<dbReference type="Proteomes" id="UP001459277">
    <property type="component" value="Unassembled WGS sequence"/>
</dbReference>
<organism evidence="1 2">
    <name type="scientific">Lithocarpus litseifolius</name>
    <dbReference type="NCBI Taxonomy" id="425828"/>
    <lineage>
        <taxon>Eukaryota</taxon>
        <taxon>Viridiplantae</taxon>
        <taxon>Streptophyta</taxon>
        <taxon>Embryophyta</taxon>
        <taxon>Tracheophyta</taxon>
        <taxon>Spermatophyta</taxon>
        <taxon>Magnoliopsida</taxon>
        <taxon>eudicotyledons</taxon>
        <taxon>Gunneridae</taxon>
        <taxon>Pentapetalae</taxon>
        <taxon>rosids</taxon>
        <taxon>fabids</taxon>
        <taxon>Fagales</taxon>
        <taxon>Fagaceae</taxon>
        <taxon>Lithocarpus</taxon>
    </lineage>
</organism>
<dbReference type="EMBL" id="JAZDWU010000011">
    <property type="protein sequence ID" value="KAK9986114.1"/>
    <property type="molecule type" value="Genomic_DNA"/>
</dbReference>
<dbReference type="AlphaFoldDB" id="A0AAW2BMJ6"/>
<sequence>MDQAKPNLDIDTPKVQIGLSAWSLAAKWSLGLGRSMESLSALTSQSLTPTSLSKKLQSAPMDNVHDDYEEYFVRKMNTVEESKARVSRLLHEFELSIGASANAETNHELQNTPMDRVGWVKLLVREMKNASNEDDAIARVSRLFEAFESSIRASANTEINQMVELGQTLLQECIILRQSSAIQHELQKKCEERKLELQHVKQLVTQYQIGQRTLKEREALLRAAYEREQQVGSYFLNQLSNLEEKMIDMSTLLSDLPAL</sequence>
<evidence type="ECO:0000313" key="2">
    <source>
        <dbReference type="Proteomes" id="UP001459277"/>
    </source>
</evidence>
<protein>
    <submittedName>
        <fullName evidence="1">Uncharacterized protein</fullName>
    </submittedName>
</protein>
<dbReference type="PANTHER" id="PTHR31245:SF1">
    <property type="entry name" value="UBIQUITIN SYSTEM COMPONENT CUE PROTEIN"/>
    <property type="match status" value="1"/>
</dbReference>
<gene>
    <name evidence="1" type="ORF">SO802_031065</name>
</gene>
<reference evidence="1 2" key="1">
    <citation type="submission" date="2024-01" db="EMBL/GenBank/DDBJ databases">
        <title>A telomere-to-telomere, gap-free genome of sweet tea (Lithocarpus litseifolius).</title>
        <authorList>
            <person name="Zhou J."/>
        </authorList>
    </citation>
    <scope>NUCLEOTIDE SEQUENCE [LARGE SCALE GENOMIC DNA]</scope>
    <source>
        <strain evidence="1">Zhou-2022a</strain>
        <tissue evidence="1">Leaf</tissue>
    </source>
</reference>
<comment type="caution">
    <text evidence="1">The sequence shown here is derived from an EMBL/GenBank/DDBJ whole genome shotgun (WGS) entry which is preliminary data.</text>
</comment>
<accession>A0AAW2BMJ6</accession>